<dbReference type="GO" id="GO:0008033">
    <property type="term" value="P:tRNA processing"/>
    <property type="evidence" value="ECO:0007669"/>
    <property type="project" value="UniProtKB-KW"/>
</dbReference>
<dbReference type="Pfam" id="PF03942">
    <property type="entry name" value="DTW"/>
    <property type="match status" value="1"/>
</dbReference>
<keyword evidence="3" id="KW-0949">S-adenosyl-L-methionine</keyword>
<comment type="caution">
    <text evidence="7">The sequence shown here is derived from an EMBL/GenBank/DDBJ whole genome shotgun (WGS) entry which is preliminary data.</text>
</comment>
<dbReference type="EC" id="2.5.1.25" evidence="1"/>
<dbReference type="EMBL" id="BSPO01000001">
    <property type="protein sequence ID" value="GLS82093.1"/>
    <property type="molecule type" value="Genomic_DNA"/>
</dbReference>
<dbReference type="Proteomes" id="UP001157439">
    <property type="component" value="Unassembled WGS sequence"/>
</dbReference>
<keyword evidence="2" id="KW-0808">Transferase</keyword>
<name>A0AA37TK76_9GAMM</name>
<feature type="domain" description="DTW" evidence="6">
    <location>
        <begin position="2"/>
        <end position="189"/>
    </location>
</feature>
<dbReference type="PANTHER" id="PTHR21392">
    <property type="entry name" value="TRNA-URIDINE AMINOCARBOXYPROPYLTRANSFERASE 2"/>
    <property type="match status" value="1"/>
</dbReference>
<gene>
    <name evidence="7" type="ORF">GCM10007894_00700</name>
</gene>
<evidence type="ECO:0000256" key="5">
    <source>
        <dbReference type="ARBA" id="ARBA00034489"/>
    </source>
</evidence>
<sequence>MSRPCCSRCHYPTFTCVCGALTQVNNAIQVVVLQHPSEVKVAKGTARLLSLALNNMQLFVGEQAQDFEQARRYLADFEGQIMLLYPSDDSVAIAQSSRDGGQRTLLLVIDATWKKAYKIWQSNPWLAQYPQLRLSGIDGQYRIRKAASANALSTLEATAYALNELDGSDPKPLLHLFDYFIDRQMAAMPHQVKQRYPSKGE</sequence>
<dbReference type="RefSeq" id="WP_095497662.1">
    <property type="nucleotide sequence ID" value="NZ_BSPO01000001.1"/>
</dbReference>
<comment type="similarity">
    <text evidence="5">Belongs to the TDD superfamily. DTWD2 family.</text>
</comment>
<dbReference type="SMART" id="SM01144">
    <property type="entry name" value="DTW"/>
    <property type="match status" value="1"/>
</dbReference>
<evidence type="ECO:0000259" key="6">
    <source>
        <dbReference type="SMART" id="SM01144"/>
    </source>
</evidence>
<proteinExistence type="inferred from homology"/>
<accession>A0AA37TK76</accession>
<evidence type="ECO:0000256" key="4">
    <source>
        <dbReference type="ARBA" id="ARBA00022694"/>
    </source>
</evidence>
<protein>
    <recommendedName>
        <fullName evidence="1">tRNA-uridine aminocarboxypropyltransferase</fullName>
        <ecNumber evidence="1">2.5.1.25</ecNumber>
    </recommendedName>
</protein>
<dbReference type="AlphaFoldDB" id="A0AA37TK76"/>
<evidence type="ECO:0000256" key="1">
    <source>
        <dbReference type="ARBA" id="ARBA00012386"/>
    </source>
</evidence>
<evidence type="ECO:0000313" key="7">
    <source>
        <dbReference type="EMBL" id="GLS82093.1"/>
    </source>
</evidence>
<dbReference type="GO" id="GO:0016432">
    <property type="term" value="F:tRNA-uridine aminocarboxypropyltransferase activity"/>
    <property type="evidence" value="ECO:0007669"/>
    <property type="project" value="UniProtKB-EC"/>
</dbReference>
<reference evidence="7 8" key="1">
    <citation type="journal article" date="2014" name="Int. J. Syst. Evol. Microbiol.">
        <title>Complete genome sequence of Corynebacterium casei LMG S-19264T (=DSM 44701T), isolated from a smear-ripened cheese.</title>
        <authorList>
            <consortium name="US DOE Joint Genome Institute (JGI-PGF)"/>
            <person name="Walter F."/>
            <person name="Albersmeier A."/>
            <person name="Kalinowski J."/>
            <person name="Ruckert C."/>
        </authorList>
    </citation>
    <scope>NUCLEOTIDE SEQUENCE [LARGE SCALE GENOMIC DNA]</scope>
    <source>
        <strain evidence="7 8">NBRC 112785</strain>
    </source>
</reference>
<evidence type="ECO:0000313" key="8">
    <source>
        <dbReference type="Proteomes" id="UP001157439"/>
    </source>
</evidence>
<dbReference type="InterPro" id="IPR039262">
    <property type="entry name" value="DTWD2/TAPT"/>
</dbReference>
<evidence type="ECO:0000256" key="2">
    <source>
        <dbReference type="ARBA" id="ARBA00022679"/>
    </source>
</evidence>
<keyword evidence="8" id="KW-1185">Reference proteome</keyword>
<organism evidence="7 8">
    <name type="scientific">Paraferrimonas haliotis</name>
    <dbReference type="NCBI Taxonomy" id="2013866"/>
    <lineage>
        <taxon>Bacteria</taxon>
        <taxon>Pseudomonadati</taxon>
        <taxon>Pseudomonadota</taxon>
        <taxon>Gammaproteobacteria</taxon>
        <taxon>Alteromonadales</taxon>
        <taxon>Ferrimonadaceae</taxon>
        <taxon>Paraferrimonas</taxon>
    </lineage>
</organism>
<evidence type="ECO:0000256" key="3">
    <source>
        <dbReference type="ARBA" id="ARBA00022691"/>
    </source>
</evidence>
<dbReference type="PANTHER" id="PTHR21392:SF0">
    <property type="entry name" value="TRNA-URIDINE AMINOCARBOXYPROPYLTRANSFERASE 2"/>
    <property type="match status" value="1"/>
</dbReference>
<keyword evidence="4" id="KW-0819">tRNA processing</keyword>
<dbReference type="InterPro" id="IPR005636">
    <property type="entry name" value="DTW"/>
</dbReference>